<protein>
    <submittedName>
        <fullName evidence="2">Uncharacterized protein</fullName>
    </submittedName>
</protein>
<evidence type="ECO:0000313" key="2">
    <source>
        <dbReference type="EMBL" id="MBK6263741.1"/>
    </source>
</evidence>
<dbReference type="AlphaFoldDB" id="A0A935C5A6"/>
<feature type="transmembrane region" description="Helical" evidence="1">
    <location>
        <begin position="12"/>
        <end position="37"/>
    </location>
</feature>
<keyword evidence="1" id="KW-0472">Membrane</keyword>
<evidence type="ECO:0000256" key="1">
    <source>
        <dbReference type="SAM" id="Phobius"/>
    </source>
</evidence>
<name>A0A935C5A6_9BACT</name>
<evidence type="ECO:0000313" key="3">
    <source>
        <dbReference type="Proteomes" id="UP000611723"/>
    </source>
</evidence>
<feature type="transmembrane region" description="Helical" evidence="1">
    <location>
        <begin position="49"/>
        <end position="70"/>
    </location>
</feature>
<reference evidence="2" key="1">
    <citation type="submission" date="2021-01" db="EMBL/GenBank/DDBJ databases">
        <title>Marivirga aurantiaca sp. nov., isolated from intertidal surface sediments.</title>
        <authorList>
            <person name="Zhang M."/>
        </authorList>
    </citation>
    <scope>NUCLEOTIDE SEQUENCE</scope>
    <source>
        <strain evidence="2">S37H4</strain>
    </source>
</reference>
<keyword evidence="1" id="KW-0812">Transmembrane</keyword>
<proteinExistence type="predicted"/>
<dbReference type="RefSeq" id="WP_201429428.1">
    <property type="nucleotide sequence ID" value="NZ_JAEQBW010000001.1"/>
</dbReference>
<accession>A0A935C5A6</accession>
<feature type="transmembrane region" description="Helical" evidence="1">
    <location>
        <begin position="112"/>
        <end position="129"/>
    </location>
</feature>
<keyword evidence="1" id="KW-1133">Transmembrane helix</keyword>
<gene>
    <name evidence="2" type="ORF">JKA74_01735</name>
</gene>
<feature type="transmembrane region" description="Helical" evidence="1">
    <location>
        <begin position="82"/>
        <end position="100"/>
    </location>
</feature>
<keyword evidence="3" id="KW-1185">Reference proteome</keyword>
<dbReference type="Proteomes" id="UP000611723">
    <property type="component" value="Unassembled WGS sequence"/>
</dbReference>
<dbReference type="EMBL" id="JAEQBW010000001">
    <property type="protein sequence ID" value="MBK6263741.1"/>
    <property type="molecule type" value="Genomic_DNA"/>
</dbReference>
<sequence>MTSNFTKNISIYGLIIIFSLTIIFHLLVIVGVVPYEIVWGGRLTNHSQMLIFESVSITINLLMLWVVVSYAGFLRRKLNLKWLKVAFWVMFFLFSLNTIGNLNSSNQTEKMIFTPVTVLLAVFCLRLALSKRSGESF</sequence>
<organism evidence="2 3">
    <name type="scientific">Marivirga aurantiaca</name>
    <dbReference type="NCBI Taxonomy" id="2802615"/>
    <lineage>
        <taxon>Bacteria</taxon>
        <taxon>Pseudomonadati</taxon>
        <taxon>Bacteroidota</taxon>
        <taxon>Cytophagia</taxon>
        <taxon>Cytophagales</taxon>
        <taxon>Marivirgaceae</taxon>
        <taxon>Marivirga</taxon>
    </lineage>
</organism>
<comment type="caution">
    <text evidence="2">The sequence shown here is derived from an EMBL/GenBank/DDBJ whole genome shotgun (WGS) entry which is preliminary data.</text>
</comment>